<dbReference type="InterPro" id="IPR018170">
    <property type="entry name" value="Aldo/ket_reductase_CS"/>
</dbReference>
<accession>A0ABQ9GEX1</accession>
<evidence type="ECO:0000256" key="1">
    <source>
        <dbReference type="SAM" id="MobiDB-lite"/>
    </source>
</evidence>
<dbReference type="InterPro" id="IPR023210">
    <property type="entry name" value="NADP_OxRdtase_dom"/>
</dbReference>
<dbReference type="SUPFAM" id="SSF51430">
    <property type="entry name" value="NAD(P)-linked oxidoreductase"/>
    <property type="match status" value="1"/>
</dbReference>
<dbReference type="InterPro" id="IPR036812">
    <property type="entry name" value="NAD(P)_OxRdtase_dom_sf"/>
</dbReference>
<dbReference type="Proteomes" id="UP001159363">
    <property type="component" value="Chromosome 11"/>
</dbReference>
<feature type="region of interest" description="Disordered" evidence="1">
    <location>
        <begin position="1"/>
        <end position="34"/>
    </location>
</feature>
<reference evidence="3 4" key="1">
    <citation type="submission" date="2023-02" db="EMBL/GenBank/DDBJ databases">
        <title>LHISI_Scaffold_Assembly.</title>
        <authorList>
            <person name="Stuart O.P."/>
            <person name="Cleave R."/>
            <person name="Magrath M.J.L."/>
            <person name="Mikheyev A.S."/>
        </authorList>
    </citation>
    <scope>NUCLEOTIDE SEQUENCE [LARGE SCALE GENOMIC DNA]</scope>
    <source>
        <strain evidence="3">Daus_M_001</strain>
        <tissue evidence="3">Leg muscle</tissue>
    </source>
</reference>
<comment type="caution">
    <text evidence="3">The sequence shown here is derived from an EMBL/GenBank/DDBJ whole genome shotgun (WGS) entry which is preliminary data.</text>
</comment>
<dbReference type="Pfam" id="PF00248">
    <property type="entry name" value="Aldo_ket_red"/>
    <property type="match status" value="1"/>
</dbReference>
<organism evidence="3 4">
    <name type="scientific">Dryococelus australis</name>
    <dbReference type="NCBI Taxonomy" id="614101"/>
    <lineage>
        <taxon>Eukaryota</taxon>
        <taxon>Metazoa</taxon>
        <taxon>Ecdysozoa</taxon>
        <taxon>Arthropoda</taxon>
        <taxon>Hexapoda</taxon>
        <taxon>Insecta</taxon>
        <taxon>Pterygota</taxon>
        <taxon>Neoptera</taxon>
        <taxon>Polyneoptera</taxon>
        <taxon>Phasmatodea</taxon>
        <taxon>Verophasmatodea</taxon>
        <taxon>Anareolatae</taxon>
        <taxon>Phasmatidae</taxon>
        <taxon>Eurycanthinae</taxon>
        <taxon>Dryococelus</taxon>
    </lineage>
</organism>
<gene>
    <name evidence="3" type="ORF">PR048_027239</name>
</gene>
<name>A0ABQ9GEX1_9NEOP</name>
<evidence type="ECO:0000313" key="4">
    <source>
        <dbReference type="Proteomes" id="UP001159363"/>
    </source>
</evidence>
<dbReference type="PRINTS" id="PR00069">
    <property type="entry name" value="ALDKETRDTASE"/>
</dbReference>
<evidence type="ECO:0000313" key="3">
    <source>
        <dbReference type="EMBL" id="KAJ8870937.1"/>
    </source>
</evidence>
<dbReference type="PROSITE" id="PS00062">
    <property type="entry name" value="ALDOKETO_REDUCTASE_2"/>
    <property type="match status" value="1"/>
</dbReference>
<dbReference type="PANTHER" id="PTHR11732">
    <property type="entry name" value="ALDO/KETO REDUCTASE"/>
    <property type="match status" value="1"/>
</dbReference>
<feature type="domain" description="NADP-dependent oxidoreductase" evidence="2">
    <location>
        <begin position="109"/>
        <end position="298"/>
    </location>
</feature>
<sequence length="309" mass="34014">MRVIEVSMEQCRNERAEKTGDPEKTRRSAASSGTTCDIVHHTTNMCSSLSKALHHGAQTVARQELRGISDQGRRSHTAANMAVVVPTVQFHNGYKMPLLGLGTFLASSEVVGAALDTALRAGYRHIDTATIYENEAAIGEVLQKWLKSGRVRREDLFIVTKLPGSGNRAESVEKYLKKSLEALQLNYVDLYLVHSAMGSLEQVGAARGPRVPDVTTDHISIWKAMEAQVDAGRARSIGLSNFNSRQIKRIVKEARIRPANLQIELNVYFQQRELAAFCNALDITVCAYAPLGSPAFADHLKQRNGEDAE</sequence>
<feature type="compositionally biased region" description="Basic and acidic residues" evidence="1">
    <location>
        <begin position="11"/>
        <end position="26"/>
    </location>
</feature>
<dbReference type="EMBL" id="JARBHB010000012">
    <property type="protein sequence ID" value="KAJ8870937.1"/>
    <property type="molecule type" value="Genomic_DNA"/>
</dbReference>
<dbReference type="Gene3D" id="3.20.20.100">
    <property type="entry name" value="NADP-dependent oxidoreductase domain"/>
    <property type="match status" value="1"/>
</dbReference>
<evidence type="ECO:0000259" key="2">
    <source>
        <dbReference type="Pfam" id="PF00248"/>
    </source>
</evidence>
<proteinExistence type="predicted"/>
<dbReference type="InterPro" id="IPR020471">
    <property type="entry name" value="AKR"/>
</dbReference>
<protein>
    <recommendedName>
        <fullName evidence="2">NADP-dependent oxidoreductase domain-containing protein</fullName>
    </recommendedName>
</protein>
<dbReference type="PROSITE" id="PS00798">
    <property type="entry name" value="ALDOKETO_REDUCTASE_1"/>
    <property type="match status" value="1"/>
</dbReference>
<keyword evidence="4" id="KW-1185">Reference proteome</keyword>